<keyword evidence="3" id="KW-1185">Reference proteome</keyword>
<keyword evidence="1" id="KW-0520">NAD</keyword>
<dbReference type="SUPFAM" id="SSF51735">
    <property type="entry name" value="NAD(P)-binding Rossmann-fold domains"/>
    <property type="match status" value="1"/>
</dbReference>
<dbReference type="InterPro" id="IPR036291">
    <property type="entry name" value="NAD(P)-bd_dom_sf"/>
</dbReference>
<comment type="caution">
    <text evidence="2">The sequence shown here is derived from an EMBL/GenBank/DDBJ whole genome shotgun (WGS) entry which is preliminary data.</text>
</comment>
<dbReference type="Gene3D" id="3.40.50.720">
    <property type="entry name" value="NAD(P)-binding Rossmann-like Domain"/>
    <property type="match status" value="1"/>
</dbReference>
<dbReference type="EMBL" id="JAJAQI010000003">
    <property type="protein sequence ID" value="MCB4820722.1"/>
    <property type="molecule type" value="Genomic_DNA"/>
</dbReference>
<organism evidence="2 3">
    <name type="scientific">Roseicella aerolata</name>
    <dbReference type="NCBI Taxonomy" id="2883479"/>
    <lineage>
        <taxon>Bacteria</taxon>
        <taxon>Pseudomonadati</taxon>
        <taxon>Pseudomonadota</taxon>
        <taxon>Alphaproteobacteria</taxon>
        <taxon>Acetobacterales</taxon>
        <taxon>Roseomonadaceae</taxon>
        <taxon>Roseicella</taxon>
    </lineage>
</organism>
<dbReference type="Proteomes" id="UP001139311">
    <property type="component" value="Unassembled WGS sequence"/>
</dbReference>
<protein>
    <submittedName>
        <fullName evidence="2">SDR family NAD(P)-dependent oxidoreductase</fullName>
    </submittedName>
</protein>
<name>A0A9X1IA33_9PROT</name>
<proteinExistence type="predicted"/>
<evidence type="ECO:0000256" key="1">
    <source>
        <dbReference type="ARBA" id="ARBA00023027"/>
    </source>
</evidence>
<dbReference type="RefSeq" id="WP_226604349.1">
    <property type="nucleotide sequence ID" value="NZ_JAJAQI010000003.1"/>
</dbReference>
<gene>
    <name evidence="2" type="ORF">LHA35_03115</name>
</gene>
<dbReference type="AlphaFoldDB" id="A0A9X1IA33"/>
<evidence type="ECO:0000313" key="2">
    <source>
        <dbReference type="EMBL" id="MCB4820722.1"/>
    </source>
</evidence>
<sequence>MADQERGSPDRLVVAGLGYSGIAVARAAAAAGWQVSGTARDPGRVVPPEGVAVVAFEAAGEAIAAATHLLVTTPPGEAGDPVLAAHAGAIRAAPGLRWIGYLSTTGVYGDRGGAAVDETTPPAPGQARSRRRLAAEQAWAALAGGRAVDLFRVGGIYGPGRSSFDDLRAGTARRTIRPGHLFGRIHRDDIALAVLAALRQAPPPGLRVLHLVDDEPAESAAVVEEAARLLGLAPPPAIPFEQAWPAMSPMARSFWAERRVVTNKATKAALGIAWRYPSYREGLRAILAEEGGGAA</sequence>
<reference evidence="2" key="1">
    <citation type="submission" date="2021-10" db="EMBL/GenBank/DDBJ databases">
        <title>Roseicella aerolatum sp. nov., isolated from aerosols of e-waste dismantling site.</title>
        <authorList>
            <person name="Qin T."/>
        </authorList>
    </citation>
    <scope>NUCLEOTIDE SEQUENCE</scope>
    <source>
        <strain evidence="2">GB24</strain>
    </source>
</reference>
<evidence type="ECO:0000313" key="3">
    <source>
        <dbReference type="Proteomes" id="UP001139311"/>
    </source>
</evidence>
<accession>A0A9X1IA33</accession>
<dbReference type="PANTHER" id="PTHR43574">
    <property type="entry name" value="EPIMERASE-RELATED"/>
    <property type="match status" value="1"/>
</dbReference>